<dbReference type="Proteomes" id="UP000214588">
    <property type="component" value="Unassembled WGS sequence"/>
</dbReference>
<accession>A0A226BYM7</accession>
<organism evidence="1 2">
    <name type="scientific">Natranaerobius trueperi</name>
    <dbReference type="NCBI Taxonomy" id="759412"/>
    <lineage>
        <taxon>Bacteria</taxon>
        <taxon>Bacillati</taxon>
        <taxon>Bacillota</taxon>
        <taxon>Clostridia</taxon>
        <taxon>Natranaerobiales</taxon>
        <taxon>Natranaerobiaceae</taxon>
        <taxon>Natranaerobius</taxon>
    </lineage>
</organism>
<dbReference type="AlphaFoldDB" id="A0A226BYM7"/>
<gene>
    <name evidence="1" type="ORF">CDO51_05165</name>
</gene>
<keyword evidence="2" id="KW-1185">Reference proteome</keyword>
<dbReference type="RefSeq" id="WP_089023239.1">
    <property type="nucleotide sequence ID" value="NZ_NIQC01000008.1"/>
</dbReference>
<name>A0A226BYM7_9FIRM</name>
<protein>
    <submittedName>
        <fullName evidence="1">Uncharacterized protein</fullName>
    </submittedName>
</protein>
<dbReference type="OrthoDB" id="8265034at2"/>
<sequence length="124" mass="14743">MDITYSTINLYYALKEKYPDYLKPEITSVMMIQSEDDVWLEILEERVEDVFEKQTIRKSDLSFIVEDEEEGEPFFNPEDPIEQNAKRLLEDFSTYSIINTMDLFHEEACERICKKYNTFGVDEG</sequence>
<evidence type="ECO:0000313" key="2">
    <source>
        <dbReference type="Proteomes" id="UP000214588"/>
    </source>
</evidence>
<comment type="caution">
    <text evidence="1">The sequence shown here is derived from an EMBL/GenBank/DDBJ whole genome shotgun (WGS) entry which is preliminary data.</text>
</comment>
<evidence type="ECO:0000313" key="1">
    <source>
        <dbReference type="EMBL" id="OWZ84106.1"/>
    </source>
</evidence>
<reference evidence="1 2" key="1">
    <citation type="submission" date="2017-06" db="EMBL/GenBank/DDBJ databases">
        <title>Draft Genome Sequence of Natranaerobius trueperi halophilic, alkalithermophilic bacteria from soda lakes.</title>
        <authorList>
            <person name="Zhao B."/>
        </authorList>
    </citation>
    <scope>NUCLEOTIDE SEQUENCE [LARGE SCALE GENOMIC DNA]</scope>
    <source>
        <strain evidence="1 2">DSM 18760</strain>
    </source>
</reference>
<dbReference type="EMBL" id="NIQC01000008">
    <property type="protein sequence ID" value="OWZ84106.1"/>
    <property type="molecule type" value="Genomic_DNA"/>
</dbReference>
<proteinExistence type="predicted"/>